<keyword evidence="9" id="KW-0732">Signal</keyword>
<reference evidence="10 11" key="1">
    <citation type="submission" date="2024-01" db="EMBL/GenBank/DDBJ databases">
        <title>Genome assemblies of Stephania.</title>
        <authorList>
            <person name="Yang L."/>
        </authorList>
    </citation>
    <scope>NUCLEOTIDE SEQUENCE [LARGE SCALE GENOMIC DNA]</scope>
    <source>
        <strain evidence="10">YNDBR</strain>
        <tissue evidence="10">Leaf</tissue>
    </source>
</reference>
<evidence type="ECO:0000256" key="8">
    <source>
        <dbReference type="ARBA" id="ARBA00030350"/>
    </source>
</evidence>
<evidence type="ECO:0000256" key="3">
    <source>
        <dbReference type="ARBA" id="ARBA00022676"/>
    </source>
</evidence>
<evidence type="ECO:0000256" key="4">
    <source>
        <dbReference type="ARBA" id="ARBA00022679"/>
    </source>
</evidence>
<dbReference type="PROSITE" id="PS00316">
    <property type="entry name" value="THAUMATIN_1"/>
    <property type="match status" value="1"/>
</dbReference>
<comment type="similarity">
    <text evidence="1">Belongs to the glycosyltransferase GT106 family.</text>
</comment>
<dbReference type="PRINTS" id="PR00347">
    <property type="entry name" value="THAUMATIN"/>
</dbReference>
<dbReference type="PROSITE" id="PS51367">
    <property type="entry name" value="THAUMATIN_2"/>
    <property type="match status" value="1"/>
</dbReference>
<dbReference type="InterPro" id="IPR017949">
    <property type="entry name" value="Thaumatin_CS"/>
</dbReference>
<dbReference type="PANTHER" id="PTHR31288">
    <property type="entry name" value="O-FUCOSYLTRANSFERASE FAMILY PROTEIN"/>
    <property type="match status" value="1"/>
</dbReference>
<organism evidence="10 11">
    <name type="scientific">Stephania yunnanensis</name>
    <dbReference type="NCBI Taxonomy" id="152371"/>
    <lineage>
        <taxon>Eukaryota</taxon>
        <taxon>Viridiplantae</taxon>
        <taxon>Streptophyta</taxon>
        <taxon>Embryophyta</taxon>
        <taxon>Tracheophyta</taxon>
        <taxon>Spermatophyta</taxon>
        <taxon>Magnoliopsida</taxon>
        <taxon>Ranunculales</taxon>
        <taxon>Menispermaceae</taxon>
        <taxon>Menispermoideae</taxon>
        <taxon>Cissampelideae</taxon>
        <taxon>Stephania</taxon>
    </lineage>
</organism>
<dbReference type="Gene3D" id="2.60.110.10">
    <property type="entry name" value="Thaumatin"/>
    <property type="match status" value="1"/>
</dbReference>
<dbReference type="PANTHER" id="PTHR31288:SF10">
    <property type="entry name" value="PROTEIN ESMERALDA 1"/>
    <property type="match status" value="1"/>
</dbReference>
<keyword evidence="11" id="KW-1185">Reference proteome</keyword>
<keyword evidence="4" id="KW-0808">Transferase</keyword>
<dbReference type="InterPro" id="IPR019378">
    <property type="entry name" value="GDP-Fuc_O-FucTrfase"/>
</dbReference>
<dbReference type="EMBL" id="JBBNAF010000009">
    <property type="protein sequence ID" value="KAK9115309.1"/>
    <property type="molecule type" value="Genomic_DNA"/>
</dbReference>
<evidence type="ECO:0000313" key="11">
    <source>
        <dbReference type="Proteomes" id="UP001420932"/>
    </source>
</evidence>
<dbReference type="FunFam" id="2.60.110.10:FF:000002">
    <property type="entry name" value="Thaumatin-like protein 1a"/>
    <property type="match status" value="1"/>
</dbReference>
<name>A0AAP0IGV2_9MAGN</name>
<feature type="signal peptide" evidence="9">
    <location>
        <begin position="1"/>
        <end position="19"/>
    </location>
</feature>
<feature type="chain" id="PRO_5043008797" description="O-fucosyltransferase family protein" evidence="9">
    <location>
        <begin position="20"/>
        <end position="844"/>
    </location>
</feature>
<keyword evidence="5" id="KW-1015">Disulfide bond</keyword>
<sequence length="844" mass="94764">MIFDFGLNSLSLALALALARSLARVRGDARVHANREQRPQHAVAAAVAAQVAEVPPREERWRRGSRVQPRTWAQRISWFFLSVLVRRQGVFLFAPLIYISGMLLYMGTVSLDAVVPEIKVRPAPGSVYRSPQLYRKLWPEMSADNSTGDVFANIWRRSYKSGEWRPCTNKSDGGLPESNGYIYVEANGGLNQQRTSICNAVAVAGYLNATLVIPNFHYHSIWRDPSKFNNIYDEEYFINTLKNDVHVVTKVPNYIMERYDYNMSNVYNFKVKAWSPIKFYKDTILPKLLEEKFIRISPFANRLSFDAPPAVQRLRCLANYEALRFSNPISSLGDRLVSKMKERSTSSNGKYVAVHLRFEEDMVAFSCCVYDGGKQEKDGMDAARERGWKGKFTRPGRKIQPGFLSEPMENAPLHPWRGMGFDNTTSIYLASGKIYNSEKNMIPLLEMFPLLQTKETLATADELAPFKNYSSRMAAIDYMVCLHSEVFVTTQGGNFPHFLMGHRRYLYGGHSKTIRPDKRKLAVIFDNLNAGWKSFKRSMLNMRSHRAILDEHIALVHDFFYGISGELEAKNMKERRRFQVPNLCFCGPRVLIFTLEALVDTMERPLLLLLLSLLVFSYISVEVSSTTIALYNKCSHPVWPGIQPSAGKPILAKGGFKLSPKQAFSLHVPAGWSGRIWGRHDCSFDKQGRGLCATGDCGGSLYCNGLGGAPPATLAEITLGEQDFYDVSLVDGYNLAISITPFRGKGKCSYAGCVSDLNSMCPVGLQVRSHDNNRVVACKSACFAFKSPRYCCTGLYGNPQSCKPTAYSRIFKTACPRAYSYAYDDPTSIATCSGGSYLVTFCPH</sequence>
<keyword evidence="3" id="KW-0328">Glycosyltransferase</keyword>
<dbReference type="Pfam" id="PF10250">
    <property type="entry name" value="O-FucT"/>
    <property type="match status" value="1"/>
</dbReference>
<evidence type="ECO:0000256" key="9">
    <source>
        <dbReference type="SAM" id="SignalP"/>
    </source>
</evidence>
<evidence type="ECO:0000256" key="1">
    <source>
        <dbReference type="ARBA" id="ARBA00007737"/>
    </source>
</evidence>
<dbReference type="GO" id="GO:0016757">
    <property type="term" value="F:glycosyltransferase activity"/>
    <property type="evidence" value="ECO:0007669"/>
    <property type="project" value="UniProtKB-KW"/>
</dbReference>
<comment type="caution">
    <text evidence="10">The sequence shown here is derived from an EMBL/GenBank/DDBJ whole genome shotgun (WGS) entry which is preliminary data.</text>
</comment>
<keyword evidence="7" id="KW-0119">Carbohydrate metabolism</keyword>
<gene>
    <name evidence="10" type="ORF">Syun_022106</name>
</gene>
<evidence type="ECO:0000256" key="7">
    <source>
        <dbReference type="ARBA" id="ARBA00023277"/>
    </source>
</evidence>
<evidence type="ECO:0000256" key="5">
    <source>
        <dbReference type="ARBA" id="ARBA00023157"/>
    </source>
</evidence>
<dbReference type="Pfam" id="PF00314">
    <property type="entry name" value="Thaumatin"/>
    <property type="match status" value="1"/>
</dbReference>
<protein>
    <recommendedName>
        <fullName evidence="8">O-fucosyltransferase family protein</fullName>
    </recommendedName>
</protein>
<accession>A0AAP0IGV2</accession>
<dbReference type="CDD" id="cd09218">
    <property type="entry name" value="TLP-PA"/>
    <property type="match status" value="1"/>
</dbReference>
<dbReference type="Proteomes" id="UP001420932">
    <property type="component" value="Unassembled WGS sequence"/>
</dbReference>
<dbReference type="InterPro" id="IPR001938">
    <property type="entry name" value="Thaumatin"/>
</dbReference>
<dbReference type="SUPFAM" id="SSF49870">
    <property type="entry name" value="Osmotin, thaumatin-like protein"/>
    <property type="match status" value="1"/>
</dbReference>
<dbReference type="InterPro" id="IPR024709">
    <property type="entry name" value="FucosylTrfase_pln"/>
</dbReference>
<evidence type="ECO:0000256" key="6">
    <source>
        <dbReference type="ARBA" id="ARBA00023253"/>
    </source>
</evidence>
<evidence type="ECO:0000313" key="10">
    <source>
        <dbReference type="EMBL" id="KAK9115309.1"/>
    </source>
</evidence>
<evidence type="ECO:0000256" key="2">
    <source>
        <dbReference type="ARBA" id="ARBA00010607"/>
    </source>
</evidence>
<dbReference type="CDD" id="cd11299">
    <property type="entry name" value="O-FucT_plant"/>
    <property type="match status" value="1"/>
</dbReference>
<dbReference type="AlphaFoldDB" id="A0AAP0IGV2"/>
<dbReference type="GO" id="GO:0006004">
    <property type="term" value="P:fucose metabolic process"/>
    <property type="evidence" value="ECO:0007669"/>
    <property type="project" value="UniProtKB-KW"/>
</dbReference>
<proteinExistence type="inferred from homology"/>
<comment type="similarity">
    <text evidence="2">Belongs to the thaumatin family.</text>
</comment>
<dbReference type="SMART" id="SM00205">
    <property type="entry name" value="THN"/>
    <property type="match status" value="1"/>
</dbReference>
<dbReference type="InterPro" id="IPR037176">
    <property type="entry name" value="Osmotin/thaumatin-like_sf"/>
</dbReference>
<keyword evidence="6" id="KW-0294">Fucose metabolism</keyword>